<organism evidence="2 3">
    <name type="scientific">Mordavella massiliensis</name>
    <dbReference type="NCBI Taxonomy" id="1871024"/>
    <lineage>
        <taxon>Bacteria</taxon>
        <taxon>Bacillati</taxon>
        <taxon>Bacillota</taxon>
        <taxon>Clostridia</taxon>
        <taxon>Eubacteriales</taxon>
        <taxon>Clostridiaceae</taxon>
        <taxon>Mordavella</taxon>
    </lineage>
</organism>
<evidence type="ECO:0000313" key="3">
    <source>
        <dbReference type="Proteomes" id="UP000713880"/>
    </source>
</evidence>
<comment type="caution">
    <text evidence="2">The sequence shown here is derived from an EMBL/GenBank/DDBJ whole genome shotgun (WGS) entry which is preliminary data.</text>
</comment>
<dbReference type="NCBIfam" id="TIGR00762">
    <property type="entry name" value="DegV"/>
    <property type="match status" value="1"/>
</dbReference>
<dbReference type="InterPro" id="IPR050270">
    <property type="entry name" value="DegV_domain_contain"/>
</dbReference>
<reference evidence="2" key="2">
    <citation type="journal article" date="2021" name="Sci. Rep.">
        <title>The distribution of antibiotic resistance genes in chicken gut microbiota commensals.</title>
        <authorList>
            <person name="Juricova H."/>
            <person name="Matiasovicova J."/>
            <person name="Kubasova T."/>
            <person name="Cejkova D."/>
            <person name="Rychlik I."/>
        </authorList>
    </citation>
    <scope>NUCLEOTIDE SEQUENCE</scope>
    <source>
        <strain evidence="2">An420c</strain>
    </source>
</reference>
<proteinExistence type="predicted"/>
<accession>A0A938X3X9</accession>
<dbReference type="GO" id="GO:0008289">
    <property type="term" value="F:lipid binding"/>
    <property type="evidence" value="ECO:0007669"/>
    <property type="project" value="UniProtKB-KW"/>
</dbReference>
<dbReference type="EMBL" id="JACJLV010000034">
    <property type="protein sequence ID" value="MBM6827406.1"/>
    <property type="molecule type" value="Genomic_DNA"/>
</dbReference>
<keyword evidence="1" id="KW-0446">Lipid-binding</keyword>
<gene>
    <name evidence="2" type="ORF">H6A13_09930</name>
</gene>
<dbReference type="PANTHER" id="PTHR33434">
    <property type="entry name" value="DEGV DOMAIN-CONTAINING PROTEIN DR_1986-RELATED"/>
    <property type="match status" value="1"/>
</dbReference>
<dbReference type="PROSITE" id="PS51482">
    <property type="entry name" value="DEGV"/>
    <property type="match status" value="1"/>
</dbReference>
<dbReference type="PANTHER" id="PTHR33434:SF2">
    <property type="entry name" value="FATTY ACID-BINDING PROTEIN TM_1468"/>
    <property type="match status" value="1"/>
</dbReference>
<name>A0A938X3X9_9CLOT</name>
<evidence type="ECO:0000256" key="1">
    <source>
        <dbReference type="ARBA" id="ARBA00023121"/>
    </source>
</evidence>
<dbReference type="Proteomes" id="UP000713880">
    <property type="component" value="Unassembled WGS sequence"/>
</dbReference>
<sequence length="306" mass="33774">MKPKFAIVSDGSCDLPAEEAARHDIEVVHFLVSFDGERYAREGVDISLSEFYQQMHDHPRQYPKTAAPSPEDFLRAFESAARKSPFILCICISTKLSSSMQSALIARDMMAESHPDLTIAVVDSLCATLMQSVYVLETCRLRDTGFSLEEATEEMEKLRKTARILFTVGDLDYIQHGGRIGKMTGFAGNLLNIKPLITLEDGEIHSSGIRRGRKKSLDGLTDLLCNYLESLQLTPKDCSMILGYSYDEEEALQFADRTALALEEKYGSPVAIPSCRIGATIGVHAGPTAIGFGVIQRADKSLQKKI</sequence>
<reference evidence="2" key="1">
    <citation type="submission" date="2020-08" db="EMBL/GenBank/DDBJ databases">
        <authorList>
            <person name="Cejkova D."/>
            <person name="Kubasova T."/>
            <person name="Jahodarova E."/>
            <person name="Rychlik I."/>
        </authorList>
    </citation>
    <scope>NUCLEOTIDE SEQUENCE</scope>
    <source>
        <strain evidence="2">An420c</strain>
    </source>
</reference>
<dbReference type="RefSeq" id="WP_204909426.1">
    <property type="nucleotide sequence ID" value="NZ_JACJLV010000034.1"/>
</dbReference>
<evidence type="ECO:0000313" key="2">
    <source>
        <dbReference type="EMBL" id="MBM6827406.1"/>
    </source>
</evidence>
<keyword evidence="3" id="KW-1185">Reference proteome</keyword>
<dbReference type="Gene3D" id="3.40.50.10170">
    <property type="match status" value="1"/>
</dbReference>
<dbReference type="Pfam" id="PF02645">
    <property type="entry name" value="DegV"/>
    <property type="match status" value="1"/>
</dbReference>
<dbReference type="Gene3D" id="3.30.1180.10">
    <property type="match status" value="1"/>
</dbReference>
<dbReference type="SUPFAM" id="SSF82549">
    <property type="entry name" value="DAK1/DegV-like"/>
    <property type="match status" value="1"/>
</dbReference>
<protein>
    <submittedName>
        <fullName evidence="2">DegV family protein</fullName>
    </submittedName>
</protein>
<dbReference type="InterPro" id="IPR003797">
    <property type="entry name" value="DegV"/>
</dbReference>
<dbReference type="AlphaFoldDB" id="A0A938X3X9"/>
<dbReference type="InterPro" id="IPR043168">
    <property type="entry name" value="DegV_C"/>
</dbReference>